<dbReference type="GO" id="GO:0005886">
    <property type="term" value="C:plasma membrane"/>
    <property type="evidence" value="ECO:0007669"/>
    <property type="project" value="UniProtKB-SubCell"/>
</dbReference>
<dbReference type="SFLD" id="SFLDS00003">
    <property type="entry name" value="Haloacid_Dehalogenase"/>
    <property type="match status" value="1"/>
</dbReference>
<keyword evidence="5" id="KW-1278">Translocase</keyword>
<dbReference type="Gene3D" id="1.20.1110.10">
    <property type="entry name" value="Calcium-transporting ATPase, transmembrane domain"/>
    <property type="match status" value="1"/>
</dbReference>
<dbReference type="SUPFAM" id="SSF81660">
    <property type="entry name" value="Metal cation-transporting ATPase, ATP-binding domain N"/>
    <property type="match status" value="1"/>
</dbReference>
<evidence type="ECO:0000256" key="9">
    <source>
        <dbReference type="SAM" id="MobiDB-lite"/>
    </source>
</evidence>
<dbReference type="InterPro" id="IPR023299">
    <property type="entry name" value="ATPase_P-typ_cyto_dom_N"/>
</dbReference>
<keyword evidence="7 10" id="KW-0472">Membrane</keyword>
<feature type="transmembrane region" description="Helical" evidence="10">
    <location>
        <begin position="737"/>
        <end position="755"/>
    </location>
</feature>
<dbReference type="Pfam" id="PF00689">
    <property type="entry name" value="Cation_ATPase_C"/>
    <property type="match status" value="1"/>
</dbReference>
<dbReference type="Gene3D" id="3.40.50.1000">
    <property type="entry name" value="HAD superfamily/HAD-like"/>
    <property type="match status" value="1"/>
</dbReference>
<dbReference type="SFLD" id="SFLDF00027">
    <property type="entry name" value="p-type_atpase"/>
    <property type="match status" value="1"/>
</dbReference>
<feature type="domain" description="Cation-transporting P-type ATPase N-terminal" evidence="11">
    <location>
        <begin position="17"/>
        <end position="92"/>
    </location>
</feature>
<proteinExistence type="predicted"/>
<evidence type="ECO:0000259" key="11">
    <source>
        <dbReference type="SMART" id="SM00831"/>
    </source>
</evidence>
<dbReference type="GO" id="GO:0005524">
    <property type="term" value="F:ATP binding"/>
    <property type="evidence" value="ECO:0007669"/>
    <property type="project" value="UniProtKB-KW"/>
</dbReference>
<comment type="catalytic activity">
    <reaction evidence="8">
        <text>ATP + H2O = ADP + phosphate + H(+)</text>
        <dbReference type="Rhea" id="RHEA:13065"/>
        <dbReference type="ChEBI" id="CHEBI:15377"/>
        <dbReference type="ChEBI" id="CHEBI:15378"/>
        <dbReference type="ChEBI" id="CHEBI:30616"/>
        <dbReference type="ChEBI" id="CHEBI:43474"/>
        <dbReference type="ChEBI" id="CHEBI:456216"/>
    </reaction>
</comment>
<evidence type="ECO:0000256" key="10">
    <source>
        <dbReference type="SAM" id="Phobius"/>
    </source>
</evidence>
<keyword evidence="2 10" id="KW-0812">Transmembrane</keyword>
<dbReference type="OrthoDB" id="9814270at2"/>
<dbReference type="SFLD" id="SFLDG00002">
    <property type="entry name" value="C1.7:_P-type_atpase_like"/>
    <property type="match status" value="1"/>
</dbReference>
<feature type="transmembrane region" description="Helical" evidence="10">
    <location>
        <begin position="286"/>
        <end position="310"/>
    </location>
</feature>
<protein>
    <submittedName>
        <fullName evidence="12">Cation-translocating P-type ATPase</fullName>
    </submittedName>
</protein>
<feature type="region of interest" description="Disordered" evidence="9">
    <location>
        <begin position="909"/>
        <end position="931"/>
    </location>
</feature>
<feature type="transmembrane region" description="Helical" evidence="10">
    <location>
        <begin position="878"/>
        <end position="902"/>
    </location>
</feature>
<dbReference type="PANTHER" id="PTHR42861">
    <property type="entry name" value="CALCIUM-TRANSPORTING ATPASE"/>
    <property type="match status" value="1"/>
</dbReference>
<evidence type="ECO:0000256" key="8">
    <source>
        <dbReference type="ARBA" id="ARBA00049360"/>
    </source>
</evidence>
<dbReference type="RefSeq" id="WP_118767448.1">
    <property type="nucleotide sequence ID" value="NZ_QWKP01000199.1"/>
</dbReference>
<dbReference type="AlphaFoldDB" id="A0A413RKV8"/>
<evidence type="ECO:0000256" key="1">
    <source>
        <dbReference type="ARBA" id="ARBA00004651"/>
    </source>
</evidence>
<dbReference type="InterPro" id="IPR008250">
    <property type="entry name" value="ATPase_P-typ_transduc_dom_A_sf"/>
</dbReference>
<dbReference type="InterPro" id="IPR018303">
    <property type="entry name" value="ATPase_P-typ_P_site"/>
</dbReference>
<organism evidence="12 13">
    <name type="scientific">Cellulomonas rhizosphaerae</name>
    <dbReference type="NCBI Taxonomy" id="2293719"/>
    <lineage>
        <taxon>Bacteria</taxon>
        <taxon>Bacillati</taxon>
        <taxon>Actinomycetota</taxon>
        <taxon>Actinomycetes</taxon>
        <taxon>Micrococcales</taxon>
        <taxon>Cellulomonadaceae</taxon>
        <taxon>Cellulomonas</taxon>
    </lineage>
</organism>
<dbReference type="Proteomes" id="UP000283374">
    <property type="component" value="Unassembled WGS sequence"/>
</dbReference>
<dbReference type="GO" id="GO:0016887">
    <property type="term" value="F:ATP hydrolysis activity"/>
    <property type="evidence" value="ECO:0007669"/>
    <property type="project" value="InterPro"/>
</dbReference>
<feature type="transmembrane region" description="Helical" evidence="10">
    <location>
        <begin position="260"/>
        <end position="280"/>
    </location>
</feature>
<dbReference type="Pfam" id="PF00690">
    <property type="entry name" value="Cation_ATPase_N"/>
    <property type="match status" value="1"/>
</dbReference>
<evidence type="ECO:0000313" key="12">
    <source>
        <dbReference type="EMBL" id="RHA40087.1"/>
    </source>
</evidence>
<dbReference type="InterPro" id="IPR004014">
    <property type="entry name" value="ATPase_P-typ_cation-transptr_N"/>
</dbReference>
<dbReference type="SUPFAM" id="SSF56784">
    <property type="entry name" value="HAD-like"/>
    <property type="match status" value="1"/>
</dbReference>
<dbReference type="PRINTS" id="PR00119">
    <property type="entry name" value="CATATPASE"/>
</dbReference>
<dbReference type="InterPro" id="IPR036412">
    <property type="entry name" value="HAD-like_sf"/>
</dbReference>
<evidence type="ECO:0000256" key="3">
    <source>
        <dbReference type="ARBA" id="ARBA00022741"/>
    </source>
</evidence>
<comment type="subcellular location">
    <subcellularLocation>
        <location evidence="1">Cell membrane</location>
        <topology evidence="1">Multi-pass membrane protein</topology>
    </subcellularLocation>
</comment>
<comment type="caution">
    <text evidence="12">The sequence shown here is derived from an EMBL/GenBank/DDBJ whole genome shotgun (WGS) entry which is preliminary data.</text>
</comment>
<keyword evidence="4" id="KW-0067">ATP-binding</keyword>
<accession>A0A413RKV8</accession>
<feature type="transmembrane region" description="Helical" evidence="10">
    <location>
        <begin position="783"/>
        <end position="801"/>
    </location>
</feature>
<evidence type="ECO:0000256" key="2">
    <source>
        <dbReference type="ARBA" id="ARBA00022692"/>
    </source>
</evidence>
<dbReference type="Gene3D" id="2.70.150.10">
    <property type="entry name" value="Calcium-transporting ATPase, cytoplasmic transduction domain A"/>
    <property type="match status" value="1"/>
</dbReference>
<dbReference type="Gene3D" id="3.40.1110.10">
    <property type="entry name" value="Calcium-transporting ATPase, cytoplasmic domain N"/>
    <property type="match status" value="1"/>
</dbReference>
<evidence type="ECO:0000256" key="6">
    <source>
        <dbReference type="ARBA" id="ARBA00022989"/>
    </source>
</evidence>
<keyword evidence="3" id="KW-0547">Nucleotide-binding</keyword>
<dbReference type="PROSITE" id="PS00154">
    <property type="entry name" value="ATPASE_E1_E2"/>
    <property type="match status" value="1"/>
</dbReference>
<dbReference type="InterPro" id="IPR059000">
    <property type="entry name" value="ATPase_P-type_domA"/>
</dbReference>
<dbReference type="SUPFAM" id="SSF81665">
    <property type="entry name" value="Calcium ATPase, transmembrane domain M"/>
    <property type="match status" value="1"/>
</dbReference>
<evidence type="ECO:0000256" key="4">
    <source>
        <dbReference type="ARBA" id="ARBA00022840"/>
    </source>
</evidence>
<dbReference type="InterPro" id="IPR023298">
    <property type="entry name" value="ATPase_P-typ_TM_dom_sf"/>
</dbReference>
<dbReference type="Pfam" id="PF13246">
    <property type="entry name" value="Cation_ATPase"/>
    <property type="match status" value="1"/>
</dbReference>
<dbReference type="InterPro" id="IPR023214">
    <property type="entry name" value="HAD_sf"/>
</dbReference>
<dbReference type="InterPro" id="IPR001757">
    <property type="entry name" value="P_typ_ATPase"/>
</dbReference>
<dbReference type="InterPro" id="IPR044492">
    <property type="entry name" value="P_typ_ATPase_HD_dom"/>
</dbReference>
<keyword evidence="6 10" id="KW-1133">Transmembrane helix</keyword>
<sequence>MSNDTSETRLAGAAQGDPASQTAAEVAAGLGVEPAQGLSAAEAERRLASYGGNVLAAGSKEPGWRAFLRQYEDFMQLVLLAAAAVNQIVTGDTGTTVVLAGLTVFNAVIGLRQEAKAEESVQALSQMMRTIARVRRDGQAIEIDASQLVPGDVVLVEAGNRVPADARVILAATLEIEEAALTGESLPLAKTSEPVAGTNVPLGDRICMAYMNTSVTRGRGELVVTATGMGTEIGHIADMLANTETRKTPLQNQLDSLSKIIATIAGIALVVVILLGLAQGQSFDTLFITGVALAVAAIPTGLPAVVTALLSMGTREIARHNAIVKRLPAVETLGSTSAICSDKTGTLTLNKMTARELVIPGKHRYTVSGEGYSTAGEISHVGGQRHDLDPYLLPMVLCADAVLAGEDLIGDPTEGALIVLGAKGGLDITETRAALPRIAEVPFDSEYKFMATFHEVTADDGRPVVRCYVKGAPDVLLARSTTLREPDGRLTPLTDDDRHLALEANDAIANAGERVMVVAQRDLPPDTVRAGGDLIGLVDELTLLAMVGIVDPPRPEARDAIAQCRDAGIRVRMITGDHATTAAAIAGELGIEGRAVTGAEFAAMSDEVLTREIDGIGVVARVAPEDKVRLVRILKEKSDVVAMTGDGVNDAPALKTADIGVAMGITGTEVSKEAAVMILTDDNFATIVGAVRYGRTLYDNLLKYLRFQMSTLVAYIAIFIGAGVFGIAAGAPLNPLQILWINMVIDIPLAIALGFDQEARGLMSRPPRPVADPVLSRSNWVRLCVQGAVMTIMALVAYQIGDRQGDPILASTMLLTTLSILHLFGALLCRDQTGTIFDRDAVPGPLQLRRYGIAVLAIIAITALDFLARIFGTTGLGFTQWCICIGLAASLVLVEEVVKIFVRRSQRQSKGNEHGPADLPHERRTSRGAVA</sequence>
<evidence type="ECO:0000256" key="5">
    <source>
        <dbReference type="ARBA" id="ARBA00022967"/>
    </source>
</evidence>
<feature type="transmembrane region" description="Helical" evidence="10">
    <location>
        <begin position="850"/>
        <end position="872"/>
    </location>
</feature>
<gene>
    <name evidence="12" type="ORF">D1825_10890</name>
</gene>
<feature type="compositionally biased region" description="Basic and acidic residues" evidence="9">
    <location>
        <begin position="910"/>
        <end position="925"/>
    </location>
</feature>
<reference evidence="12 13" key="1">
    <citation type="submission" date="2018-08" db="EMBL/GenBank/DDBJ databases">
        <title>Cellulomonas rhizosphaerae sp. nov., a novel actinomycete isolated from soil.</title>
        <authorList>
            <person name="Tian Y."/>
        </authorList>
    </citation>
    <scope>NUCLEOTIDE SEQUENCE [LARGE SCALE GENOMIC DNA]</scope>
    <source>
        <strain evidence="12 13">NEAU-TCZ24</strain>
    </source>
</reference>
<evidence type="ECO:0000256" key="7">
    <source>
        <dbReference type="ARBA" id="ARBA00023136"/>
    </source>
</evidence>
<dbReference type="SMART" id="SM00831">
    <property type="entry name" value="Cation_ATPase_N"/>
    <property type="match status" value="1"/>
</dbReference>
<dbReference type="PRINTS" id="PR00120">
    <property type="entry name" value="HATPASE"/>
</dbReference>
<dbReference type="Pfam" id="PF00122">
    <property type="entry name" value="E1-E2_ATPase"/>
    <property type="match status" value="1"/>
</dbReference>
<feature type="region of interest" description="Disordered" evidence="9">
    <location>
        <begin position="1"/>
        <end position="25"/>
    </location>
</feature>
<feature type="transmembrane region" description="Helical" evidence="10">
    <location>
        <begin position="807"/>
        <end position="829"/>
    </location>
</feature>
<dbReference type="SUPFAM" id="SSF81653">
    <property type="entry name" value="Calcium ATPase, transduction domain A"/>
    <property type="match status" value="1"/>
</dbReference>
<name>A0A413RKV8_9CELL</name>
<dbReference type="EMBL" id="QWKP01000199">
    <property type="protein sequence ID" value="RHA40087.1"/>
    <property type="molecule type" value="Genomic_DNA"/>
</dbReference>
<evidence type="ECO:0000313" key="13">
    <source>
        <dbReference type="Proteomes" id="UP000283374"/>
    </source>
</evidence>
<dbReference type="InterPro" id="IPR006068">
    <property type="entry name" value="ATPase_P-typ_cation-transptr_C"/>
</dbReference>
<keyword evidence="13" id="KW-1185">Reference proteome</keyword>
<dbReference type="NCBIfam" id="TIGR01494">
    <property type="entry name" value="ATPase_P-type"/>
    <property type="match status" value="3"/>
</dbReference>
<feature type="transmembrane region" description="Helical" evidence="10">
    <location>
        <begin position="712"/>
        <end position="731"/>
    </location>
</feature>